<name>A0A1Y2SMF9_9GAMM</name>
<protein>
    <submittedName>
        <fullName evidence="1">Uncharacterized protein</fullName>
    </submittedName>
</protein>
<evidence type="ECO:0000313" key="2">
    <source>
        <dbReference type="Proteomes" id="UP000194204"/>
    </source>
</evidence>
<dbReference type="AlphaFoldDB" id="A0A1Y2SMF9"/>
<comment type="caution">
    <text evidence="1">The sequence shown here is derived from an EMBL/GenBank/DDBJ whole genome shotgun (WGS) entry which is preliminary data.</text>
</comment>
<dbReference type="Proteomes" id="UP000194204">
    <property type="component" value="Unassembled WGS sequence"/>
</dbReference>
<accession>A0A1Y2SMF9</accession>
<sequence length="67" mass="7752">MTDTETAFSVRNRRLRSRSLKMSGDLSAGFFIDPNELKRKLPSVQPIPNISQIVALKRKNITQLFYR</sequence>
<organism evidence="1 2">
    <name type="scientific">Xenorhabdus beddingii</name>
    <dbReference type="NCBI Taxonomy" id="40578"/>
    <lineage>
        <taxon>Bacteria</taxon>
        <taxon>Pseudomonadati</taxon>
        <taxon>Pseudomonadota</taxon>
        <taxon>Gammaproteobacteria</taxon>
        <taxon>Enterobacterales</taxon>
        <taxon>Morganellaceae</taxon>
        <taxon>Xenorhabdus</taxon>
    </lineage>
</organism>
<keyword evidence="2" id="KW-1185">Reference proteome</keyword>
<reference evidence="1 2" key="1">
    <citation type="submission" date="2017-01" db="EMBL/GenBank/DDBJ databases">
        <title>Deconstructing symbiosis and pathogenesis requirements using a combined genomic-metabolomic approach.</title>
        <authorList>
            <person name="Tobias N.J."/>
            <person name="Wolff H."/>
            <person name="Djahanschiri B."/>
            <person name="Ebersberger I."/>
            <person name="Bode H.B."/>
        </authorList>
    </citation>
    <scope>NUCLEOTIDE SEQUENCE [LARGE SCALE GENOMIC DNA]</scope>
    <source>
        <strain evidence="1 2">DSM 4764</strain>
    </source>
</reference>
<dbReference type="EMBL" id="MUBK01000026">
    <property type="protein sequence ID" value="OTA18807.1"/>
    <property type="molecule type" value="Genomic_DNA"/>
</dbReference>
<evidence type="ECO:0000313" key="1">
    <source>
        <dbReference type="EMBL" id="OTA18807.1"/>
    </source>
</evidence>
<proteinExistence type="predicted"/>
<gene>
    <name evidence="1" type="ORF">Xbed_02924</name>
</gene>
<dbReference type="STRING" id="40578.Xbed_02924"/>